<evidence type="ECO:0000256" key="1">
    <source>
        <dbReference type="ARBA" id="ARBA00004589"/>
    </source>
</evidence>
<evidence type="ECO:0000256" key="9">
    <source>
        <dbReference type="ARBA" id="ARBA00023180"/>
    </source>
</evidence>
<evidence type="ECO:0000256" key="5">
    <source>
        <dbReference type="ARBA" id="ARBA00022622"/>
    </source>
</evidence>
<accession>D9IVG0</accession>
<evidence type="ECO:0000313" key="16">
    <source>
        <dbReference type="EMBL" id="ADJ67507.1"/>
    </source>
</evidence>
<keyword evidence="17" id="KW-1185">Reference proteome</keyword>
<dbReference type="EMBL" id="HM208338">
    <property type="protein sequence ID" value="ADJ67507.1"/>
    <property type="molecule type" value="mRNA"/>
</dbReference>
<dbReference type="OrthoDB" id="10011411at2759"/>
<dbReference type="Gene3D" id="2.10.60.10">
    <property type="entry name" value="CD59"/>
    <property type="match status" value="1"/>
</dbReference>
<dbReference type="InterPro" id="IPR016054">
    <property type="entry name" value="LY6_UPA_recep-like"/>
</dbReference>
<organism evidence="16">
    <name type="scientific">Gekko japonicus</name>
    <name type="common">Schlegel's Japanese gecko</name>
    <dbReference type="NCBI Taxonomy" id="146911"/>
    <lineage>
        <taxon>Eukaryota</taxon>
        <taxon>Metazoa</taxon>
        <taxon>Chordata</taxon>
        <taxon>Craniata</taxon>
        <taxon>Vertebrata</taxon>
        <taxon>Euteleostomi</taxon>
        <taxon>Lepidosauria</taxon>
        <taxon>Squamata</taxon>
        <taxon>Bifurcata</taxon>
        <taxon>Gekkota</taxon>
        <taxon>Gekkonidae</taxon>
        <taxon>Gekkoninae</taxon>
        <taxon>Gekko</taxon>
    </lineage>
</organism>
<evidence type="ECO:0000256" key="3">
    <source>
        <dbReference type="ARBA" id="ARBA00011481"/>
    </source>
</evidence>
<sequence>MKCLLITVAFVALFCPSESVIKCYDCIPGPSLCKTEKNCSSEYDSCIWVSLGEQRESYNCWKYSQCDGKNIEKHFNTGTFTFRCCKSDLCNSSPLTMAGSMISLSIASFLTTLLLI</sequence>
<dbReference type="Proteomes" id="UP000694871">
    <property type="component" value="Unplaced"/>
</dbReference>
<name>D9IVG0_GEKJA</name>
<evidence type="ECO:0000256" key="12">
    <source>
        <dbReference type="ARBA" id="ARBA00031590"/>
    </source>
</evidence>
<dbReference type="CTD" id="966"/>
<dbReference type="RefSeq" id="XP_015266351.1">
    <property type="nucleotide sequence ID" value="XM_015410865.1"/>
</dbReference>
<dbReference type="SMART" id="SM00134">
    <property type="entry name" value="LU"/>
    <property type="match status" value="1"/>
</dbReference>
<proteinExistence type="evidence at transcript level"/>
<evidence type="ECO:0000256" key="10">
    <source>
        <dbReference type="ARBA" id="ARBA00023288"/>
    </source>
</evidence>
<dbReference type="InterPro" id="IPR045860">
    <property type="entry name" value="Snake_toxin-like_sf"/>
</dbReference>
<comment type="subcellular location">
    <subcellularLocation>
        <location evidence="1">Membrane</location>
        <topology evidence="1">Lipid-anchor</topology>
        <topology evidence="1">GPI-anchor</topology>
    </subcellularLocation>
    <subcellularLocation>
        <location evidence="2">Secreted</location>
    </subcellularLocation>
</comment>
<dbReference type="AlphaFoldDB" id="D9IVG0"/>
<dbReference type="CDD" id="cd23554">
    <property type="entry name" value="TFP_LU_ECD_CD59"/>
    <property type="match status" value="1"/>
</dbReference>
<reference evidence="16" key="1">
    <citation type="journal article" date="2011" name="PLoS ONE">
        <title>Gecko CD59 is implicated in proximodistal identity during tail regeneration.</title>
        <authorList>
            <person name="Wang Y."/>
            <person name="Wang R."/>
            <person name="Jiang S."/>
            <person name="Zhou W."/>
            <person name="Liu Y."/>
            <person name="Wang Y."/>
            <person name="Gu Q."/>
            <person name="Gu Y."/>
            <person name="Dong Y."/>
            <person name="Liu M."/>
            <person name="Gu X."/>
            <person name="Ding F."/>
            <person name="Gu X."/>
        </authorList>
    </citation>
    <scope>NUCLEOTIDE SEQUENCE</scope>
</reference>
<dbReference type="GeneID" id="107110138"/>
<evidence type="ECO:0000256" key="6">
    <source>
        <dbReference type="ARBA" id="ARBA00022729"/>
    </source>
</evidence>
<evidence type="ECO:0000256" key="11">
    <source>
        <dbReference type="ARBA" id="ARBA00029920"/>
    </source>
</evidence>
<evidence type="ECO:0000256" key="14">
    <source>
        <dbReference type="SAM" id="SignalP"/>
    </source>
</evidence>
<dbReference type="SUPFAM" id="SSF57302">
    <property type="entry name" value="Snake toxin-like"/>
    <property type="match status" value="1"/>
</dbReference>
<evidence type="ECO:0000313" key="17">
    <source>
        <dbReference type="Proteomes" id="UP000694871"/>
    </source>
</evidence>
<keyword evidence="4" id="KW-0964">Secreted</keyword>
<keyword evidence="8" id="KW-1015">Disulfide bond</keyword>
<keyword evidence="9" id="KW-0325">Glycoprotein</keyword>
<dbReference type="Pfam" id="PF25152">
    <property type="entry name" value="CD59"/>
    <property type="match status" value="1"/>
</dbReference>
<evidence type="ECO:0000256" key="8">
    <source>
        <dbReference type="ARBA" id="ARBA00023157"/>
    </source>
</evidence>
<dbReference type="KEGG" id="gja:107110138"/>
<evidence type="ECO:0000256" key="7">
    <source>
        <dbReference type="ARBA" id="ARBA00023136"/>
    </source>
</evidence>
<gene>
    <name evidence="16 18" type="primary">CD59</name>
</gene>
<keyword evidence="5" id="KW-0336">GPI-anchor</keyword>
<keyword evidence="10" id="KW-0449">Lipoprotein</keyword>
<evidence type="ECO:0000256" key="2">
    <source>
        <dbReference type="ARBA" id="ARBA00004613"/>
    </source>
</evidence>
<dbReference type="GO" id="GO:0005576">
    <property type="term" value="C:extracellular region"/>
    <property type="evidence" value="ECO:0007669"/>
    <property type="project" value="UniProtKB-SubCell"/>
</dbReference>
<evidence type="ECO:0000259" key="15">
    <source>
        <dbReference type="SMART" id="SM00134"/>
    </source>
</evidence>
<feature type="chain" id="PRO_5003125640" description="MAC-inhibitory protein" evidence="14">
    <location>
        <begin position="20"/>
        <end position="116"/>
    </location>
</feature>
<comment type="subunit">
    <text evidence="3">Interacts with T-cell surface antigen CD2.</text>
</comment>
<keyword evidence="7" id="KW-0472">Membrane</keyword>
<evidence type="ECO:0000256" key="4">
    <source>
        <dbReference type="ARBA" id="ARBA00022525"/>
    </source>
</evidence>
<keyword evidence="6 14" id="KW-0732">Signal</keyword>
<feature type="signal peptide" evidence="14">
    <location>
        <begin position="1"/>
        <end position="19"/>
    </location>
</feature>
<evidence type="ECO:0000313" key="18">
    <source>
        <dbReference type="RefSeq" id="XP_015266351.1"/>
    </source>
</evidence>
<reference evidence="18" key="2">
    <citation type="submission" date="2025-05" db="UniProtKB">
        <authorList>
            <consortium name="RefSeq"/>
        </authorList>
    </citation>
    <scope>IDENTIFICATION</scope>
</reference>
<feature type="domain" description="UPAR/Ly6" evidence="15">
    <location>
        <begin position="21"/>
        <end position="105"/>
    </location>
</feature>
<protein>
    <recommendedName>
        <fullName evidence="12">MAC-inhibitory protein</fullName>
    </recommendedName>
    <alternativeName>
        <fullName evidence="13">Membrane attack complex inhibition factor</fullName>
    </alternativeName>
    <alternativeName>
        <fullName evidence="11">Protectin</fullName>
    </alternativeName>
</protein>
<dbReference type="GO" id="GO:0098552">
    <property type="term" value="C:side of membrane"/>
    <property type="evidence" value="ECO:0007669"/>
    <property type="project" value="UniProtKB-KW"/>
</dbReference>
<dbReference type="InterPro" id="IPR056949">
    <property type="entry name" value="CD59"/>
</dbReference>
<evidence type="ECO:0000256" key="13">
    <source>
        <dbReference type="ARBA" id="ARBA00031867"/>
    </source>
</evidence>